<dbReference type="HOGENOM" id="CLU_032690_2_0_1"/>
<reference evidence="5 6" key="1">
    <citation type="journal article" date="2011" name="Proc. Natl. Acad. Sci. U.S.A.">
        <title>Evolutionary erosion of yeast sex chromosomes by mating-type switching accidents.</title>
        <authorList>
            <person name="Gordon J.L."/>
            <person name="Armisen D."/>
            <person name="Proux-Wera E."/>
            <person name="Oheigeartaigh S.S."/>
            <person name="Byrne K.P."/>
            <person name="Wolfe K.H."/>
        </authorList>
    </citation>
    <scope>NUCLEOTIDE SEQUENCE [LARGE SCALE GENOMIC DNA]</scope>
    <source>
        <strain evidence="6">ATCC 22294 / BCRC 22015 / CBS 2517 / CECT 1963 / NBRC 1671 / NRRL Y-8276</strain>
    </source>
</reference>
<dbReference type="Pfam" id="PF13622">
    <property type="entry name" value="4HBT_3"/>
    <property type="match status" value="1"/>
</dbReference>
<dbReference type="RefSeq" id="XP_003957485.1">
    <property type="nucleotide sequence ID" value="XM_003957436.1"/>
</dbReference>
<dbReference type="FunCoup" id="H2AVF0">
    <property type="interactions" value="200"/>
</dbReference>
<dbReference type="InterPro" id="IPR049449">
    <property type="entry name" value="TesB_ACOT8-like_N"/>
</dbReference>
<dbReference type="GO" id="GO:0006637">
    <property type="term" value="P:acyl-CoA metabolic process"/>
    <property type="evidence" value="ECO:0007669"/>
    <property type="project" value="InterPro"/>
</dbReference>
<evidence type="ECO:0000313" key="6">
    <source>
        <dbReference type="Proteomes" id="UP000005220"/>
    </source>
</evidence>
<dbReference type="KEGG" id="kaf:KAFR_0E01960"/>
<dbReference type="CDD" id="cd03445">
    <property type="entry name" value="Thioesterase_II_repeat2"/>
    <property type="match status" value="1"/>
</dbReference>
<dbReference type="eggNOG" id="KOG3016">
    <property type="taxonomic scope" value="Eukaryota"/>
</dbReference>
<dbReference type="InterPro" id="IPR029069">
    <property type="entry name" value="HotDog_dom_sf"/>
</dbReference>
<dbReference type="AlphaFoldDB" id="H2AVF0"/>
<keyword evidence="6" id="KW-1185">Reference proteome</keyword>
<dbReference type="GO" id="GO:0008474">
    <property type="term" value="F:palmitoyl-(protein) hydrolase activity"/>
    <property type="evidence" value="ECO:0007669"/>
    <property type="project" value="EnsemblFungi"/>
</dbReference>
<dbReference type="CDD" id="cd03444">
    <property type="entry name" value="Thioesterase_II_repeat1"/>
    <property type="match status" value="1"/>
</dbReference>
<comment type="similarity">
    <text evidence="1">Belongs to the C/M/P thioester hydrolase family.</text>
</comment>
<gene>
    <name evidence="5" type="primary">KAFR0E01960</name>
    <name evidence="5" type="ORF">KAFR_0E01960</name>
</gene>
<dbReference type="STRING" id="1071382.H2AVF0"/>
<dbReference type="Gene3D" id="2.40.160.210">
    <property type="entry name" value="Acyl-CoA thioesterase, double hotdog domain"/>
    <property type="match status" value="1"/>
</dbReference>
<dbReference type="InParanoid" id="H2AVF0"/>
<dbReference type="GeneID" id="13883008"/>
<evidence type="ECO:0000256" key="2">
    <source>
        <dbReference type="ARBA" id="ARBA00022801"/>
    </source>
</evidence>
<organism evidence="5 6">
    <name type="scientific">Kazachstania africana (strain ATCC 22294 / BCRC 22015 / CBS 2517 / CECT 1963 / NBRC 1671 / NRRL Y-8276)</name>
    <name type="common">Yeast</name>
    <name type="synonym">Kluyveromyces africanus</name>
    <dbReference type="NCBI Taxonomy" id="1071382"/>
    <lineage>
        <taxon>Eukaryota</taxon>
        <taxon>Fungi</taxon>
        <taxon>Dikarya</taxon>
        <taxon>Ascomycota</taxon>
        <taxon>Saccharomycotina</taxon>
        <taxon>Saccharomycetes</taxon>
        <taxon>Saccharomycetales</taxon>
        <taxon>Saccharomycetaceae</taxon>
        <taxon>Kazachstania</taxon>
    </lineage>
</organism>
<dbReference type="OrthoDB" id="68328at2759"/>
<evidence type="ECO:0008006" key="7">
    <source>
        <dbReference type="Google" id="ProtNLM"/>
    </source>
</evidence>
<dbReference type="InterPro" id="IPR042171">
    <property type="entry name" value="Acyl-CoA_hotdog"/>
</dbReference>
<dbReference type="SUPFAM" id="SSF54637">
    <property type="entry name" value="Thioesterase/thiol ester dehydrase-isomerase"/>
    <property type="match status" value="2"/>
</dbReference>
<proteinExistence type="inferred from homology"/>
<dbReference type="Pfam" id="PF02551">
    <property type="entry name" value="Acyl_CoA_thio"/>
    <property type="match status" value="1"/>
</dbReference>
<feature type="domain" description="Acyl-CoA thioesterase 2 C-terminal" evidence="3">
    <location>
        <begin position="220"/>
        <end position="315"/>
    </location>
</feature>
<dbReference type="EMBL" id="HE650825">
    <property type="protein sequence ID" value="CCF58350.1"/>
    <property type="molecule type" value="Genomic_DNA"/>
</dbReference>
<protein>
    <recommendedName>
        <fullName evidence="7">Acyl-CoA thioesterase II</fullName>
    </recommendedName>
</protein>
<sequence length="328" mass="38245">MSKRFCNLEKILELVRTKSTQFQTKYLPKAPVGSRSTFGGTLIAQSLLASLNCVPRDFIPISLHAYFINGGNPTVPITYDVLDLRKGNNFIHKEVKAYQFQKLIFQSMILFSREINVTNGYDHLKQLKPGENDTFIEASLLFEHDVINGEVSRKLKSIKKMNDPMYFEKLRNSFEVEPMEYHFPATFFNNKEDTSHCNYCVELRDECFVEEYDDRETTLITPFNDKRYDYVTFAYLTDSHLLLTLPFFKKLPLYVHDFSVSLDHVIYFHNLPSRHNPIYVSITNSKSKAHKHLMNAEYYDRQTGTIIASVSQEGFVVYDYNKLIKAKL</sequence>
<dbReference type="InterPro" id="IPR003703">
    <property type="entry name" value="Acyl_CoA_thio"/>
</dbReference>
<dbReference type="PANTHER" id="PTHR11066:SF34">
    <property type="entry name" value="ACYL-COENZYME A THIOESTERASE 8"/>
    <property type="match status" value="1"/>
</dbReference>
<dbReference type="InterPro" id="IPR025652">
    <property type="entry name" value="TesB_C"/>
</dbReference>
<accession>H2AVF0</accession>
<evidence type="ECO:0000259" key="4">
    <source>
        <dbReference type="Pfam" id="PF13622"/>
    </source>
</evidence>
<evidence type="ECO:0000256" key="1">
    <source>
        <dbReference type="ARBA" id="ARBA00006538"/>
    </source>
</evidence>
<evidence type="ECO:0000259" key="3">
    <source>
        <dbReference type="Pfam" id="PF02551"/>
    </source>
</evidence>
<dbReference type="GO" id="GO:0052816">
    <property type="term" value="F:long-chain fatty acyl-CoA hydrolase activity"/>
    <property type="evidence" value="ECO:0007669"/>
    <property type="project" value="EnsemblFungi"/>
</dbReference>
<dbReference type="GO" id="GO:0006635">
    <property type="term" value="P:fatty acid beta-oxidation"/>
    <property type="evidence" value="ECO:0007669"/>
    <property type="project" value="EnsemblFungi"/>
</dbReference>
<name>H2AVF0_KAZAF</name>
<evidence type="ECO:0000313" key="5">
    <source>
        <dbReference type="EMBL" id="CCF58350.1"/>
    </source>
</evidence>
<feature type="domain" description="Acyl-CoA thioesterase-like N-terminal HotDog" evidence="4">
    <location>
        <begin position="36"/>
        <end position="111"/>
    </location>
</feature>
<dbReference type="PANTHER" id="PTHR11066">
    <property type="entry name" value="ACYL-COA THIOESTERASE"/>
    <property type="match status" value="1"/>
</dbReference>
<dbReference type="Proteomes" id="UP000005220">
    <property type="component" value="Chromosome 5"/>
</dbReference>
<keyword evidence="2" id="KW-0378">Hydrolase</keyword>
<dbReference type="GO" id="GO:0005782">
    <property type="term" value="C:peroxisomal matrix"/>
    <property type="evidence" value="ECO:0007669"/>
    <property type="project" value="TreeGrafter"/>
</dbReference>